<sequence length="176" mass="19922">MVREIFDVVHFVEKKMSSTSFENNKSKLAKAAFEGPSSRDELLKVFKISDTEASQWNNDMDRVINAFGKLRDALPSDPVKEELCIITDFIIKHQNCRSIQELDNFITQLFVEMLNEFLAQLPNAIYKEITESGPEDYEKAIRFSLKLLCKVESLKDCGYPIGTTIGTLITGSSNGE</sequence>
<comment type="caution">
    <text evidence="1">The sequence shown here is derived from an EMBL/GenBank/DDBJ whole genome shotgun (WGS) entry which is preliminary data.</text>
</comment>
<protein>
    <submittedName>
        <fullName evidence="1">Uncharacterized protein</fullName>
    </submittedName>
</protein>
<organism evidence="1 2">
    <name type="scientific">Stephania yunnanensis</name>
    <dbReference type="NCBI Taxonomy" id="152371"/>
    <lineage>
        <taxon>Eukaryota</taxon>
        <taxon>Viridiplantae</taxon>
        <taxon>Streptophyta</taxon>
        <taxon>Embryophyta</taxon>
        <taxon>Tracheophyta</taxon>
        <taxon>Spermatophyta</taxon>
        <taxon>Magnoliopsida</taxon>
        <taxon>Ranunculales</taxon>
        <taxon>Menispermaceae</taxon>
        <taxon>Menispermoideae</taxon>
        <taxon>Cissampelideae</taxon>
        <taxon>Stephania</taxon>
    </lineage>
</organism>
<dbReference type="EMBL" id="JBBNAF010000003">
    <property type="protein sequence ID" value="KAK9159654.1"/>
    <property type="molecule type" value="Genomic_DNA"/>
</dbReference>
<evidence type="ECO:0000313" key="1">
    <source>
        <dbReference type="EMBL" id="KAK9159654.1"/>
    </source>
</evidence>
<accession>A0AAP0PYX1</accession>
<dbReference type="AlphaFoldDB" id="A0AAP0PYX1"/>
<proteinExistence type="predicted"/>
<keyword evidence="2" id="KW-1185">Reference proteome</keyword>
<dbReference type="Proteomes" id="UP001420932">
    <property type="component" value="Unassembled WGS sequence"/>
</dbReference>
<evidence type="ECO:0000313" key="2">
    <source>
        <dbReference type="Proteomes" id="UP001420932"/>
    </source>
</evidence>
<reference evidence="1 2" key="1">
    <citation type="submission" date="2024-01" db="EMBL/GenBank/DDBJ databases">
        <title>Genome assemblies of Stephania.</title>
        <authorList>
            <person name="Yang L."/>
        </authorList>
    </citation>
    <scope>NUCLEOTIDE SEQUENCE [LARGE SCALE GENOMIC DNA]</scope>
    <source>
        <strain evidence="1">YNDBR</strain>
        <tissue evidence="1">Leaf</tissue>
    </source>
</reference>
<gene>
    <name evidence="1" type="ORF">Syun_005995</name>
</gene>
<name>A0AAP0PYX1_9MAGN</name>